<evidence type="ECO:0000313" key="3">
    <source>
        <dbReference type="Proteomes" id="UP000095038"/>
    </source>
</evidence>
<dbReference type="InParanoid" id="A0A1D2VHX0"/>
<organism evidence="2 3">
    <name type="scientific">Ascoidea rubescens DSM 1968</name>
    <dbReference type="NCBI Taxonomy" id="1344418"/>
    <lineage>
        <taxon>Eukaryota</taxon>
        <taxon>Fungi</taxon>
        <taxon>Dikarya</taxon>
        <taxon>Ascomycota</taxon>
        <taxon>Saccharomycotina</taxon>
        <taxon>Saccharomycetes</taxon>
        <taxon>Ascoideaceae</taxon>
        <taxon>Ascoidea</taxon>
    </lineage>
</organism>
<dbReference type="Proteomes" id="UP000095038">
    <property type="component" value="Unassembled WGS sequence"/>
</dbReference>
<evidence type="ECO:0000256" key="1">
    <source>
        <dbReference type="SAM" id="MobiDB-lite"/>
    </source>
</evidence>
<dbReference type="EMBL" id="KV454480">
    <property type="protein sequence ID" value="ODV61212.1"/>
    <property type="molecule type" value="Genomic_DNA"/>
</dbReference>
<dbReference type="RefSeq" id="XP_020047519.1">
    <property type="nucleotide sequence ID" value="XM_020189252.1"/>
</dbReference>
<name>A0A1D2VHX0_9ASCO</name>
<accession>A0A1D2VHX0</accession>
<reference evidence="3" key="1">
    <citation type="submission" date="2016-05" db="EMBL/GenBank/DDBJ databases">
        <title>Comparative genomics of biotechnologically important yeasts.</title>
        <authorList>
            <consortium name="DOE Joint Genome Institute"/>
            <person name="Riley R."/>
            <person name="Haridas S."/>
            <person name="Wolfe K.H."/>
            <person name="Lopes M.R."/>
            <person name="Hittinger C.T."/>
            <person name="Goker M."/>
            <person name="Salamov A."/>
            <person name="Wisecaver J."/>
            <person name="Long T.M."/>
            <person name="Aerts A.L."/>
            <person name="Barry K."/>
            <person name="Choi C."/>
            <person name="Clum A."/>
            <person name="Coughlan A.Y."/>
            <person name="Deshpande S."/>
            <person name="Douglass A.P."/>
            <person name="Hanson S.J."/>
            <person name="Klenk H.-P."/>
            <person name="Labutti K."/>
            <person name="Lapidus A."/>
            <person name="Lindquist E."/>
            <person name="Lipzen A."/>
            <person name="Meier-Kolthoff J.P."/>
            <person name="Ohm R.A."/>
            <person name="Otillar R.P."/>
            <person name="Pangilinan J."/>
            <person name="Peng Y."/>
            <person name="Rokas A."/>
            <person name="Rosa C.A."/>
            <person name="Scheuner C."/>
            <person name="Sibirny A.A."/>
            <person name="Slot J.C."/>
            <person name="Stielow J.B."/>
            <person name="Sun H."/>
            <person name="Kurtzman C.P."/>
            <person name="Blackwell M."/>
            <person name="Grigoriev I.V."/>
            <person name="Jeffries T.W."/>
        </authorList>
    </citation>
    <scope>NUCLEOTIDE SEQUENCE [LARGE SCALE GENOMIC DNA]</scope>
    <source>
        <strain evidence="3">DSM 1968</strain>
    </source>
</reference>
<keyword evidence="3" id="KW-1185">Reference proteome</keyword>
<proteinExistence type="predicted"/>
<protein>
    <submittedName>
        <fullName evidence="2">Uncharacterized protein</fullName>
    </submittedName>
</protein>
<sequence length="90" mass="10650">MYRFFSESEERGGSFRASFRGHQRASEAASERLQLDEQSWAELEQQKAEQRAARRQREGQCLRYKMELFFPPFLQIPALVVNNAKQETHK</sequence>
<dbReference type="GeneID" id="30962888"/>
<feature type="region of interest" description="Disordered" evidence="1">
    <location>
        <begin position="1"/>
        <end position="31"/>
    </location>
</feature>
<gene>
    <name evidence="2" type="ORF">ASCRUDRAFT_147611</name>
</gene>
<evidence type="ECO:0000313" key="2">
    <source>
        <dbReference type="EMBL" id="ODV61212.1"/>
    </source>
</evidence>
<dbReference type="AlphaFoldDB" id="A0A1D2VHX0"/>
<feature type="compositionally biased region" description="Basic and acidic residues" evidence="1">
    <location>
        <begin position="1"/>
        <end position="13"/>
    </location>
</feature>